<feature type="chain" id="PRO_5038617874" evidence="1">
    <location>
        <begin position="20"/>
        <end position="169"/>
    </location>
</feature>
<dbReference type="Pfam" id="PF20234">
    <property type="entry name" value="DUF6591"/>
    <property type="match status" value="1"/>
</dbReference>
<dbReference type="EMBL" id="CGIH01000009">
    <property type="protein sequence ID" value="CFX17827.1"/>
    <property type="molecule type" value="Genomic_DNA"/>
</dbReference>
<protein>
    <submittedName>
        <fullName evidence="3">Uncharacterized</fullName>
    </submittedName>
</protein>
<keyword evidence="4" id="KW-1185">Reference proteome</keyword>
<sequence length="169" mass="18203">MFNKITVGLLTVLLALSLAGCGVKEKANEKISEKVTEGIMGKAAGGDVDVDLDGDQVTFKDQDGNKLTVGDSKWPDTGAANLLPELKKGRILSIANSDEACVVIMENIAEKDFQQYIETLKAKGFTKEVTEYTNESGQGYNAYLNENTAVFVLYDAGNKGITINLQTSK</sequence>
<dbReference type="AlphaFoldDB" id="A0A0E4G9M1"/>
<reference evidence="3 4" key="1">
    <citation type="submission" date="2015-03" db="EMBL/GenBank/DDBJ databases">
        <authorList>
            <person name="Murphy D."/>
        </authorList>
    </citation>
    <scope>NUCLEOTIDE SEQUENCE [LARGE SCALE GENOMIC DNA]</scope>
    <source>
        <strain evidence="3 4">OL-4</strain>
    </source>
</reference>
<evidence type="ECO:0000313" key="3">
    <source>
        <dbReference type="EMBL" id="CFX17827.1"/>
    </source>
</evidence>
<dbReference type="RefSeq" id="WP_046495882.1">
    <property type="nucleotide sequence ID" value="NZ_CGIH01000009.1"/>
</dbReference>
<organism evidence="3 4">
    <name type="scientific">Syntrophomonas zehnderi OL-4</name>
    <dbReference type="NCBI Taxonomy" id="690567"/>
    <lineage>
        <taxon>Bacteria</taxon>
        <taxon>Bacillati</taxon>
        <taxon>Bacillota</taxon>
        <taxon>Clostridia</taxon>
        <taxon>Eubacteriales</taxon>
        <taxon>Syntrophomonadaceae</taxon>
        <taxon>Syntrophomonas</taxon>
    </lineage>
</organism>
<dbReference type="PROSITE" id="PS51257">
    <property type="entry name" value="PROKAR_LIPOPROTEIN"/>
    <property type="match status" value="1"/>
</dbReference>
<dbReference type="Proteomes" id="UP000045545">
    <property type="component" value="Unassembled WGS sequence"/>
</dbReference>
<name>A0A0E4G9M1_9FIRM</name>
<proteinExistence type="predicted"/>
<evidence type="ECO:0000259" key="2">
    <source>
        <dbReference type="Pfam" id="PF20234"/>
    </source>
</evidence>
<evidence type="ECO:0000313" key="4">
    <source>
        <dbReference type="Proteomes" id="UP000045545"/>
    </source>
</evidence>
<dbReference type="OrthoDB" id="2084735at2"/>
<feature type="signal peptide" evidence="1">
    <location>
        <begin position="1"/>
        <end position="19"/>
    </location>
</feature>
<feature type="domain" description="DUF6591" evidence="2">
    <location>
        <begin position="70"/>
        <end position="167"/>
    </location>
</feature>
<dbReference type="STRING" id="690567.726"/>
<evidence type="ECO:0000256" key="1">
    <source>
        <dbReference type="SAM" id="SignalP"/>
    </source>
</evidence>
<keyword evidence="1" id="KW-0732">Signal</keyword>
<accession>A0A0E4G9M1</accession>
<dbReference type="InterPro" id="IPR046526">
    <property type="entry name" value="DUF6591"/>
</dbReference>
<gene>
    <name evidence="3" type="ORF">726</name>
</gene>